<feature type="region of interest" description="Disordered" evidence="8">
    <location>
        <begin position="149"/>
        <end position="172"/>
    </location>
</feature>
<dbReference type="SUPFAM" id="SSF81296">
    <property type="entry name" value="E set domains"/>
    <property type="match status" value="1"/>
</dbReference>
<accession>A0A0C9XNE6</accession>
<evidence type="ECO:0000259" key="9">
    <source>
        <dbReference type="Pfam" id="PF02889"/>
    </source>
</evidence>
<dbReference type="STRING" id="765257.A0A0C9XNE6"/>
<keyword evidence="3" id="KW-0812">Transmembrane</keyword>
<comment type="subcellular location">
    <subcellularLocation>
        <location evidence="2">Endoplasmic reticulum</location>
    </subcellularLocation>
    <subcellularLocation>
        <location evidence="1">Membrane</location>
        <topology evidence="1">Multi-pass membrane protein</topology>
    </subcellularLocation>
</comment>
<dbReference type="Gene3D" id="2.60.40.150">
    <property type="entry name" value="C2 domain"/>
    <property type="match status" value="1"/>
</dbReference>
<evidence type="ECO:0000256" key="8">
    <source>
        <dbReference type="SAM" id="MobiDB-lite"/>
    </source>
</evidence>
<dbReference type="GO" id="GO:0003723">
    <property type="term" value="F:RNA binding"/>
    <property type="evidence" value="ECO:0007669"/>
    <property type="project" value="TreeGrafter"/>
</dbReference>
<name>A0A0C9XNE6_9AGAM</name>
<dbReference type="Pfam" id="PF02889">
    <property type="entry name" value="Sec63"/>
    <property type="match status" value="1"/>
</dbReference>
<evidence type="ECO:0000256" key="7">
    <source>
        <dbReference type="ARBA" id="ARBA00023186"/>
    </source>
</evidence>
<evidence type="ECO:0000256" key="5">
    <source>
        <dbReference type="ARBA" id="ARBA00022989"/>
    </source>
</evidence>
<dbReference type="Proteomes" id="UP000054018">
    <property type="component" value="Unassembled WGS sequence"/>
</dbReference>
<dbReference type="OrthoDB" id="2663156at2759"/>
<dbReference type="Gene3D" id="1.10.150.20">
    <property type="entry name" value="5' to 3' exonuclease, C-terminal subdomain"/>
    <property type="match status" value="1"/>
</dbReference>
<organism evidence="10 11">
    <name type="scientific">Pisolithus microcarpus 441</name>
    <dbReference type="NCBI Taxonomy" id="765257"/>
    <lineage>
        <taxon>Eukaryota</taxon>
        <taxon>Fungi</taxon>
        <taxon>Dikarya</taxon>
        <taxon>Basidiomycota</taxon>
        <taxon>Agaricomycotina</taxon>
        <taxon>Agaricomycetes</taxon>
        <taxon>Agaricomycetidae</taxon>
        <taxon>Boletales</taxon>
        <taxon>Sclerodermatineae</taxon>
        <taxon>Pisolithaceae</taxon>
        <taxon>Pisolithus</taxon>
    </lineage>
</organism>
<evidence type="ECO:0000256" key="1">
    <source>
        <dbReference type="ARBA" id="ARBA00004141"/>
    </source>
</evidence>
<dbReference type="GO" id="GO:0003724">
    <property type="term" value="F:RNA helicase activity"/>
    <property type="evidence" value="ECO:0007669"/>
    <property type="project" value="TreeGrafter"/>
</dbReference>
<gene>
    <name evidence="10" type="ORF">PISMIDRAFT_643662</name>
</gene>
<dbReference type="AlphaFoldDB" id="A0A0C9XNE6"/>
<reference evidence="11" key="2">
    <citation type="submission" date="2015-01" db="EMBL/GenBank/DDBJ databases">
        <title>Evolutionary Origins and Diversification of the Mycorrhizal Mutualists.</title>
        <authorList>
            <consortium name="DOE Joint Genome Institute"/>
            <consortium name="Mycorrhizal Genomics Consortium"/>
            <person name="Kohler A."/>
            <person name="Kuo A."/>
            <person name="Nagy L.G."/>
            <person name="Floudas D."/>
            <person name="Copeland A."/>
            <person name="Barry K.W."/>
            <person name="Cichocki N."/>
            <person name="Veneault-Fourrey C."/>
            <person name="LaButti K."/>
            <person name="Lindquist E.A."/>
            <person name="Lipzen A."/>
            <person name="Lundell T."/>
            <person name="Morin E."/>
            <person name="Murat C."/>
            <person name="Riley R."/>
            <person name="Ohm R."/>
            <person name="Sun H."/>
            <person name="Tunlid A."/>
            <person name="Henrissat B."/>
            <person name="Grigoriev I.V."/>
            <person name="Hibbett D.S."/>
            <person name="Martin F."/>
        </authorList>
    </citation>
    <scope>NUCLEOTIDE SEQUENCE [LARGE SCALE GENOMIC DNA]</scope>
    <source>
        <strain evidence="11">441</strain>
    </source>
</reference>
<evidence type="ECO:0000256" key="4">
    <source>
        <dbReference type="ARBA" id="ARBA00022824"/>
    </source>
</evidence>
<proteinExistence type="predicted"/>
<dbReference type="GO" id="GO:0005783">
    <property type="term" value="C:endoplasmic reticulum"/>
    <property type="evidence" value="ECO:0007669"/>
    <property type="project" value="UniProtKB-SubCell"/>
</dbReference>
<evidence type="ECO:0000256" key="3">
    <source>
        <dbReference type="ARBA" id="ARBA00022692"/>
    </source>
</evidence>
<keyword evidence="11" id="KW-1185">Reference proteome</keyword>
<keyword evidence="5" id="KW-1133">Transmembrane helix</keyword>
<dbReference type="GO" id="GO:0000388">
    <property type="term" value="P:spliceosome conformational change to release U4 (or U4atac) and U1 (or U11)"/>
    <property type="evidence" value="ECO:0007669"/>
    <property type="project" value="TreeGrafter"/>
</dbReference>
<reference evidence="10 11" key="1">
    <citation type="submission" date="2014-04" db="EMBL/GenBank/DDBJ databases">
        <authorList>
            <consortium name="DOE Joint Genome Institute"/>
            <person name="Kuo A."/>
            <person name="Kohler A."/>
            <person name="Costa M.D."/>
            <person name="Nagy L.G."/>
            <person name="Floudas D."/>
            <person name="Copeland A."/>
            <person name="Barry K.W."/>
            <person name="Cichocki N."/>
            <person name="Veneault-Fourrey C."/>
            <person name="LaButti K."/>
            <person name="Lindquist E.A."/>
            <person name="Lipzen A."/>
            <person name="Lundell T."/>
            <person name="Morin E."/>
            <person name="Murat C."/>
            <person name="Sun H."/>
            <person name="Tunlid A."/>
            <person name="Henrissat B."/>
            <person name="Grigoriev I.V."/>
            <person name="Hibbett D.S."/>
            <person name="Martin F."/>
            <person name="Nordberg H.P."/>
            <person name="Cantor M.N."/>
            <person name="Hua S.X."/>
        </authorList>
    </citation>
    <scope>NUCLEOTIDE SEQUENCE [LARGE SCALE GENOMIC DNA]</scope>
    <source>
        <strain evidence="10 11">441</strain>
    </source>
</reference>
<keyword evidence="6" id="KW-0472">Membrane</keyword>
<dbReference type="GO" id="GO:0016020">
    <property type="term" value="C:membrane"/>
    <property type="evidence" value="ECO:0007669"/>
    <property type="project" value="UniProtKB-SubCell"/>
</dbReference>
<keyword evidence="4" id="KW-0256">Endoplasmic reticulum</keyword>
<evidence type="ECO:0000313" key="10">
    <source>
        <dbReference type="EMBL" id="KIK13955.1"/>
    </source>
</evidence>
<protein>
    <recommendedName>
        <fullName evidence="9">SEC63 domain-containing protein</fullName>
    </recommendedName>
</protein>
<evidence type="ECO:0000256" key="2">
    <source>
        <dbReference type="ARBA" id="ARBA00004240"/>
    </source>
</evidence>
<dbReference type="PANTHER" id="PTHR24075">
    <property type="entry name" value="SEC63 DOMAIN-CONTAINING"/>
    <property type="match status" value="1"/>
</dbReference>
<dbReference type="HOGENOM" id="CLU_1620277_0_0_1"/>
<dbReference type="EMBL" id="KN833964">
    <property type="protein sequence ID" value="KIK13955.1"/>
    <property type="molecule type" value="Genomic_DNA"/>
</dbReference>
<feature type="compositionally biased region" description="Acidic residues" evidence="8">
    <location>
        <begin position="149"/>
        <end position="165"/>
    </location>
</feature>
<dbReference type="InterPro" id="IPR035892">
    <property type="entry name" value="C2_domain_sf"/>
</dbReference>
<dbReference type="InterPro" id="IPR004179">
    <property type="entry name" value="Sec63-dom"/>
</dbReference>
<keyword evidence="7" id="KW-0143">Chaperone</keyword>
<dbReference type="GO" id="GO:0005681">
    <property type="term" value="C:spliceosomal complex"/>
    <property type="evidence" value="ECO:0007669"/>
    <property type="project" value="TreeGrafter"/>
</dbReference>
<feature type="domain" description="SEC63" evidence="9">
    <location>
        <begin position="11"/>
        <end position="141"/>
    </location>
</feature>
<dbReference type="InterPro" id="IPR014756">
    <property type="entry name" value="Ig_E-set"/>
</dbReference>
<dbReference type="PANTHER" id="PTHR24075:SF5">
    <property type="entry name" value="U5 SMALL NUCLEAR RIBONUCLEOPROTEIN 200 KDA HELICASE"/>
    <property type="match status" value="1"/>
</dbReference>
<sequence>MVELEDDKRNALLQMDMWQIHDVAMFVNSYLTLDVSYELVKGKYMAGAPILICVSLIRDTDKENLDDDQTIAAPFYPPEKTANQWLVIREHSMCQLHVIKCITVSKSLFVKLEFTLPKGTHSLKLNVICDSYVGADHYLSIDPINVTEGEESNSAEDASNEDMEESSTHTCP</sequence>
<evidence type="ECO:0000313" key="11">
    <source>
        <dbReference type="Proteomes" id="UP000054018"/>
    </source>
</evidence>
<evidence type="ECO:0000256" key="6">
    <source>
        <dbReference type="ARBA" id="ARBA00023136"/>
    </source>
</evidence>